<dbReference type="Gene3D" id="3.30.750.24">
    <property type="entry name" value="STAS domain"/>
    <property type="match status" value="1"/>
</dbReference>
<evidence type="ECO:0000313" key="7">
    <source>
        <dbReference type="EMBL" id="QPG95117.1"/>
    </source>
</evidence>
<dbReference type="SUPFAM" id="SSF52091">
    <property type="entry name" value="SpoIIaa-like"/>
    <property type="match status" value="1"/>
</dbReference>
<feature type="domain" description="STAS" evidence="6">
    <location>
        <begin position="503"/>
        <end position="641"/>
    </location>
</feature>
<evidence type="ECO:0000259" key="6">
    <source>
        <dbReference type="PROSITE" id="PS50801"/>
    </source>
</evidence>
<accession>A0A7S9PTH5</accession>
<dbReference type="InterPro" id="IPR036513">
    <property type="entry name" value="STAS_dom_sf"/>
</dbReference>
<feature type="transmembrane region" description="Helical" evidence="5">
    <location>
        <begin position="254"/>
        <end position="276"/>
    </location>
</feature>
<dbReference type="Pfam" id="PF01740">
    <property type="entry name" value="STAS"/>
    <property type="match status" value="1"/>
</dbReference>
<dbReference type="EMBL" id="CP031385">
    <property type="protein sequence ID" value="QPG95117.1"/>
    <property type="molecule type" value="Genomic_DNA"/>
</dbReference>
<feature type="transmembrane region" description="Helical" evidence="5">
    <location>
        <begin position="382"/>
        <end position="400"/>
    </location>
</feature>
<evidence type="ECO:0000256" key="4">
    <source>
        <dbReference type="ARBA" id="ARBA00023136"/>
    </source>
</evidence>
<feature type="transmembrane region" description="Helical" evidence="5">
    <location>
        <begin position="223"/>
        <end position="242"/>
    </location>
</feature>
<dbReference type="Pfam" id="PF00916">
    <property type="entry name" value="Sulfate_transp"/>
    <property type="match status" value="1"/>
</dbReference>
<dbReference type="AlphaFoldDB" id="A0A7S9PTH5"/>
<feature type="transmembrane region" description="Helical" evidence="5">
    <location>
        <begin position="149"/>
        <end position="169"/>
    </location>
</feature>
<dbReference type="CDD" id="cd07042">
    <property type="entry name" value="STAS_SulP_like_sulfate_transporter"/>
    <property type="match status" value="1"/>
</dbReference>
<proteinExistence type="predicted"/>
<organism evidence="7 8">
    <name type="scientific">Epichloe festucae (strain Fl1)</name>
    <dbReference type="NCBI Taxonomy" id="877507"/>
    <lineage>
        <taxon>Eukaryota</taxon>
        <taxon>Fungi</taxon>
        <taxon>Dikarya</taxon>
        <taxon>Ascomycota</taxon>
        <taxon>Pezizomycotina</taxon>
        <taxon>Sordariomycetes</taxon>
        <taxon>Hypocreomycetidae</taxon>
        <taxon>Hypocreales</taxon>
        <taxon>Clavicipitaceae</taxon>
        <taxon>Epichloe</taxon>
    </lineage>
</organism>
<evidence type="ECO:0000313" key="8">
    <source>
        <dbReference type="Proteomes" id="UP000594364"/>
    </source>
</evidence>
<feature type="transmembrane region" description="Helical" evidence="5">
    <location>
        <begin position="406"/>
        <end position="426"/>
    </location>
</feature>
<keyword evidence="2 5" id="KW-0812">Transmembrane</keyword>
<keyword evidence="4 5" id="KW-0472">Membrane</keyword>
<dbReference type="InterPro" id="IPR001902">
    <property type="entry name" value="SLC26A/SulP_fam"/>
</dbReference>
<dbReference type="PROSITE" id="PS50801">
    <property type="entry name" value="STAS"/>
    <property type="match status" value="1"/>
</dbReference>
<reference evidence="7 8" key="1">
    <citation type="journal article" date="2018" name="PLoS Genet.">
        <title>Repeat elements organise 3D genome structure and mediate transcription in the filamentous fungus Epichloe festucae.</title>
        <authorList>
            <person name="Winter D.J."/>
            <person name="Ganley A.R.D."/>
            <person name="Young C.A."/>
            <person name="Liachko I."/>
            <person name="Schardl C.L."/>
            <person name="Dupont P.Y."/>
            <person name="Berry D."/>
            <person name="Ram A."/>
            <person name="Scott B."/>
            <person name="Cox M.P."/>
        </authorList>
    </citation>
    <scope>NUCLEOTIDE SEQUENCE [LARGE SCALE GENOMIC DNA]</scope>
    <source>
        <strain evidence="7 8">Fl1</strain>
    </source>
</reference>
<name>A0A7S9PTH5_EPIFF</name>
<protein>
    <recommendedName>
        <fullName evidence="6">STAS domain-containing protein</fullName>
    </recommendedName>
</protein>
<dbReference type="InterPro" id="IPR002645">
    <property type="entry name" value="STAS_dom"/>
</dbReference>
<dbReference type="GO" id="GO:0055085">
    <property type="term" value="P:transmembrane transport"/>
    <property type="evidence" value="ECO:0007669"/>
    <property type="project" value="InterPro"/>
</dbReference>
<evidence type="ECO:0000256" key="3">
    <source>
        <dbReference type="ARBA" id="ARBA00022989"/>
    </source>
</evidence>
<dbReference type="PANTHER" id="PTHR11814">
    <property type="entry name" value="SULFATE TRANSPORTER"/>
    <property type="match status" value="1"/>
</dbReference>
<comment type="subcellular location">
    <subcellularLocation>
        <location evidence="1">Membrane</location>
        <topology evidence="1">Multi-pass membrane protein</topology>
    </subcellularLocation>
</comment>
<dbReference type="Proteomes" id="UP000594364">
    <property type="component" value="Chromosome 1"/>
</dbReference>
<dbReference type="OrthoDB" id="288203at2759"/>
<dbReference type="InterPro" id="IPR011547">
    <property type="entry name" value="SLC26A/SulP_dom"/>
</dbReference>
<dbReference type="GO" id="GO:0016020">
    <property type="term" value="C:membrane"/>
    <property type="evidence" value="ECO:0007669"/>
    <property type="project" value="UniProtKB-SubCell"/>
</dbReference>
<keyword evidence="3 5" id="KW-1133">Transmembrane helix</keyword>
<gene>
    <name evidence="7" type="ORF">C2857_007699</name>
</gene>
<evidence type="ECO:0000256" key="5">
    <source>
        <dbReference type="SAM" id="Phobius"/>
    </source>
</evidence>
<evidence type="ECO:0000256" key="1">
    <source>
        <dbReference type="ARBA" id="ARBA00004141"/>
    </source>
</evidence>
<keyword evidence="8" id="KW-1185">Reference proteome</keyword>
<dbReference type="NCBIfam" id="TIGR00815">
    <property type="entry name" value="sulP"/>
    <property type="match status" value="1"/>
</dbReference>
<evidence type="ECO:0000256" key="2">
    <source>
        <dbReference type="ARBA" id="ARBA00022692"/>
    </source>
</evidence>
<feature type="transmembrane region" description="Helical" evidence="5">
    <location>
        <begin position="181"/>
        <end position="203"/>
    </location>
</feature>
<sequence>MERFREARESIGAAYRTDPNINRARSWVGPLCRRLPSAAADYLAEKLPIAQWLPHYDYRLIGRDAVAGITVGVMLIPQGLAYAKIANIDIVNGLYSSFLPPALYFFLGTSKGFFPILTDISTGPTSILGLLTAEAVESLTQEGFEATEIASAIAFMVGIYSLVIGLLKLGFLLDFVSAPVLTGWISAVALVIGLGQIGSLVGLDTPASTAQIVHDVLGHLGRIKPLTLCIGFTSIAALVTLEQVGQRWGRKNKYFKFIATSRAVIVLVIFTLISYLCNNTRGGKNQLLWAVTKVDAHGLPAPKNHDATLLQKVVSRSFAPLIAMSVEHLGVGKAFGLKNNYNIDKSQELVFLGVNNMVNSFFGAMTTGGAMSRTAVNSDCNVHSPVNFLFTSGFIVLVLYKLAPALYWIPKATLSAIIIMAVVHLIAHPRQFYRFWKISFIDFVGSMLGFWVTLFTSTETGLATAVGFSIVYTLLRLAFPRWIGLSHMETGGTHLSIPSRRPSLTNVDVPSEAFLVQYTNDILFPNAERVKISIIQSVKVHFDPPTDATVDMDKTSRTWNPSTKKQIVKLRKRMGITTLNGDDKPLKRIILDFGRISFIDTTGVFSLIELKMELRRYIGQDLEFRFVGMVDEVRERFDRCGWEFASPGQQRGGESGDADVIYSSLELALCHDGGDDMEEQVKEKTLDV</sequence>